<name>A0A8X6R8Q2_NEPPI</name>
<protein>
    <submittedName>
        <fullName evidence="4">Uncharacterized protein</fullName>
    </submittedName>
</protein>
<evidence type="ECO:0000313" key="1">
    <source>
        <dbReference type="EMBL" id="GFT07005.1"/>
    </source>
</evidence>
<sequence>MNYGCSITTPKKIEPKFTVATLEFSAYQESKNVEIKCKDSVQCIFLTSVGWFTINLYVLNEPSNPISTKKTSLACTDRQTETTADCRSLEAPPRQRSRLHPLLYDALSTPDRGCYFFAATI</sequence>
<proteinExistence type="predicted"/>
<dbReference type="EMBL" id="BMAW01126450">
    <property type="protein sequence ID" value="GFU16841.1"/>
    <property type="molecule type" value="Genomic_DNA"/>
</dbReference>
<comment type="caution">
    <text evidence="4">The sequence shown here is derived from an EMBL/GenBank/DDBJ whole genome shotgun (WGS) entry which is preliminary data.</text>
</comment>
<evidence type="ECO:0000313" key="2">
    <source>
        <dbReference type="EMBL" id="GFU16841.1"/>
    </source>
</evidence>
<reference evidence="4" key="1">
    <citation type="submission" date="2020-08" db="EMBL/GenBank/DDBJ databases">
        <title>Multicomponent nature underlies the extraordinary mechanical properties of spider dragline silk.</title>
        <authorList>
            <person name="Kono N."/>
            <person name="Nakamura H."/>
            <person name="Mori M."/>
            <person name="Yoshida Y."/>
            <person name="Ohtoshi R."/>
            <person name="Malay A.D."/>
            <person name="Moran D.A.P."/>
            <person name="Tomita M."/>
            <person name="Numata K."/>
            <person name="Arakawa K."/>
        </authorList>
    </citation>
    <scope>NUCLEOTIDE SEQUENCE</scope>
</reference>
<evidence type="ECO:0000313" key="4">
    <source>
        <dbReference type="EMBL" id="GFU58320.1"/>
    </source>
</evidence>
<gene>
    <name evidence="3" type="ORF">NPIL_252581</name>
    <name evidence="2" type="ORF">NPIL_273341</name>
    <name evidence="1" type="ORF">NPIL_698941</name>
    <name evidence="4" type="ORF">NPIL_89281</name>
</gene>
<dbReference type="EMBL" id="BMAW01033444">
    <property type="protein sequence ID" value="GFU30230.1"/>
    <property type="molecule type" value="Genomic_DNA"/>
</dbReference>
<dbReference type="EMBL" id="BMAW01056691">
    <property type="protein sequence ID" value="GFT07005.1"/>
    <property type="molecule type" value="Genomic_DNA"/>
</dbReference>
<accession>A0A8X6R8Q2</accession>
<organism evidence="4 5">
    <name type="scientific">Nephila pilipes</name>
    <name type="common">Giant wood spider</name>
    <name type="synonym">Nephila maculata</name>
    <dbReference type="NCBI Taxonomy" id="299642"/>
    <lineage>
        <taxon>Eukaryota</taxon>
        <taxon>Metazoa</taxon>
        <taxon>Ecdysozoa</taxon>
        <taxon>Arthropoda</taxon>
        <taxon>Chelicerata</taxon>
        <taxon>Arachnida</taxon>
        <taxon>Araneae</taxon>
        <taxon>Araneomorphae</taxon>
        <taxon>Entelegynae</taxon>
        <taxon>Araneoidea</taxon>
        <taxon>Nephilidae</taxon>
        <taxon>Nephila</taxon>
    </lineage>
</organism>
<dbReference type="EMBL" id="BMAW01040096">
    <property type="protein sequence ID" value="GFU58320.1"/>
    <property type="molecule type" value="Genomic_DNA"/>
</dbReference>
<evidence type="ECO:0000313" key="5">
    <source>
        <dbReference type="Proteomes" id="UP000887013"/>
    </source>
</evidence>
<dbReference type="Proteomes" id="UP000887013">
    <property type="component" value="Unassembled WGS sequence"/>
</dbReference>
<evidence type="ECO:0000313" key="3">
    <source>
        <dbReference type="EMBL" id="GFU30230.1"/>
    </source>
</evidence>
<keyword evidence="5" id="KW-1185">Reference proteome</keyword>
<dbReference type="AlphaFoldDB" id="A0A8X6R8Q2"/>